<dbReference type="Proteomes" id="UP000011632">
    <property type="component" value="Unassembled WGS sequence"/>
</dbReference>
<dbReference type="AlphaFoldDB" id="L9Y0E1"/>
<name>L9Y0E1_9EURY</name>
<evidence type="ECO:0008006" key="4">
    <source>
        <dbReference type="Google" id="ProtNLM"/>
    </source>
</evidence>
<dbReference type="EMBL" id="AOID01000031">
    <property type="protein sequence ID" value="ELY67161.1"/>
    <property type="molecule type" value="Genomic_DNA"/>
</dbReference>
<evidence type="ECO:0000256" key="1">
    <source>
        <dbReference type="SAM" id="MobiDB-lite"/>
    </source>
</evidence>
<protein>
    <recommendedName>
        <fullName evidence="4">Small CPxCG-related zinc finger protein</fullName>
    </recommendedName>
</protein>
<accession>L9Y0E1</accession>
<feature type="region of interest" description="Disordered" evidence="1">
    <location>
        <begin position="44"/>
        <end position="65"/>
    </location>
</feature>
<organism evidence="2 3">
    <name type="scientific">Natrinema versiforme JCM 10478</name>
    <dbReference type="NCBI Taxonomy" id="1227496"/>
    <lineage>
        <taxon>Archaea</taxon>
        <taxon>Methanobacteriati</taxon>
        <taxon>Methanobacteriota</taxon>
        <taxon>Stenosarchaea group</taxon>
        <taxon>Halobacteria</taxon>
        <taxon>Halobacteriales</taxon>
        <taxon>Natrialbaceae</taxon>
        <taxon>Natrinema</taxon>
    </lineage>
</organism>
<evidence type="ECO:0000313" key="3">
    <source>
        <dbReference type="Proteomes" id="UP000011632"/>
    </source>
</evidence>
<proteinExistence type="predicted"/>
<dbReference type="InterPro" id="IPR055985">
    <property type="entry name" value="DUF7563"/>
</dbReference>
<evidence type="ECO:0000313" key="2">
    <source>
        <dbReference type="EMBL" id="ELY67161.1"/>
    </source>
</evidence>
<feature type="compositionally biased region" description="Polar residues" evidence="1">
    <location>
        <begin position="45"/>
        <end position="54"/>
    </location>
</feature>
<dbReference type="PATRIC" id="fig|1227496.3.peg.2402"/>
<dbReference type="Pfam" id="PF24444">
    <property type="entry name" value="DUF7563"/>
    <property type="match status" value="1"/>
</dbReference>
<gene>
    <name evidence="2" type="ORF">C489_11875</name>
</gene>
<keyword evidence="3" id="KW-1185">Reference proteome</keyword>
<reference evidence="2 3" key="1">
    <citation type="journal article" date="2014" name="PLoS Genet.">
        <title>Phylogenetically driven sequencing of extremely halophilic archaea reveals strategies for static and dynamic osmo-response.</title>
        <authorList>
            <person name="Becker E.A."/>
            <person name="Seitzer P.M."/>
            <person name="Tritt A."/>
            <person name="Larsen D."/>
            <person name="Krusor M."/>
            <person name="Yao A.I."/>
            <person name="Wu D."/>
            <person name="Madern D."/>
            <person name="Eisen J.A."/>
            <person name="Darling A.E."/>
            <person name="Facciotti M.T."/>
        </authorList>
    </citation>
    <scope>NUCLEOTIDE SEQUENCE [LARGE SCALE GENOMIC DNA]</scope>
    <source>
        <strain evidence="2 3">JCM 10478</strain>
    </source>
</reference>
<comment type="caution">
    <text evidence="2">The sequence shown here is derived from an EMBL/GenBank/DDBJ whole genome shotgun (WGS) entry which is preliminary data.</text>
</comment>
<sequence length="112" mass="12282">MMPGRVSRRIDGRRRLEAVAVDTDRSVHAADTDRSVHAAGYASEYTPQTMNSTQHDWKPMESSTAGARCRNCGTHVTQQFARVFGDNGDIVHGCPSCTTYREMQSGGHLPGD</sequence>